<dbReference type="InterPro" id="IPR036129">
    <property type="entry name" value="Glycerate_kinase_sf"/>
</dbReference>
<gene>
    <name evidence="5" type="ORF">C7438_1718</name>
</gene>
<proteinExistence type="inferred from homology"/>
<evidence type="ECO:0000313" key="6">
    <source>
        <dbReference type="Proteomes" id="UP000267019"/>
    </source>
</evidence>
<dbReference type="PIRSF" id="PIRSF006078">
    <property type="entry name" value="GlxK"/>
    <property type="match status" value="1"/>
</dbReference>
<evidence type="ECO:0000256" key="3">
    <source>
        <dbReference type="ARBA" id="ARBA00022777"/>
    </source>
</evidence>
<dbReference type="Pfam" id="PF02595">
    <property type="entry name" value="Gly_kinase"/>
    <property type="match status" value="1"/>
</dbReference>
<keyword evidence="6" id="KW-1185">Reference proteome</keyword>
<dbReference type="PANTHER" id="PTHR21599:SF0">
    <property type="entry name" value="GLYCERATE KINASE"/>
    <property type="match status" value="1"/>
</dbReference>
<dbReference type="GO" id="GO:0008887">
    <property type="term" value="F:glycerate kinase activity"/>
    <property type="evidence" value="ECO:0007669"/>
    <property type="project" value="UniProtKB-UniRule"/>
</dbReference>
<dbReference type="Proteomes" id="UP000267019">
    <property type="component" value="Unassembled WGS sequence"/>
</dbReference>
<reference evidence="5 6" key="1">
    <citation type="submission" date="2018-10" db="EMBL/GenBank/DDBJ databases">
        <title>Genomic Encyclopedia of Type Strains, Phase IV (KMG-IV): sequencing the most valuable type-strain genomes for metagenomic binning, comparative biology and taxonomic classification.</title>
        <authorList>
            <person name="Goeker M."/>
        </authorList>
    </citation>
    <scope>NUCLEOTIDE SEQUENCE [LARGE SCALE GENOMIC DNA]</scope>
    <source>
        <strain evidence="5 6">DSM 22653</strain>
    </source>
</reference>
<evidence type="ECO:0000256" key="1">
    <source>
        <dbReference type="ARBA" id="ARBA00006284"/>
    </source>
</evidence>
<dbReference type="GO" id="GO:0031388">
    <property type="term" value="P:organic acid phosphorylation"/>
    <property type="evidence" value="ECO:0007669"/>
    <property type="project" value="UniProtKB-UniRule"/>
</dbReference>
<dbReference type="InterPro" id="IPR018193">
    <property type="entry name" value="Glyc_kinase_flavodox-like_fold"/>
</dbReference>
<keyword evidence="3 4" id="KW-0418">Kinase</keyword>
<dbReference type="AlphaFoldDB" id="A0A660KV07"/>
<sequence length="396" mass="41852">MRVVLAPDSFKGSLTAREVAEIWARALAAVFPDATDLPFPMADGGEGTLEVLCPDPKDLQSYAVPGPTGAMVSARWGLCPETPPTAVVEVAEVVGYGLVRGERDPYRFGTSGIGQLLRHILDQGIRRILFGLGGTATVDGGMGLLAALGARFFDASGHELPPVAASLFRVDRVELTELDPRLRESELVAFVDVAAPLLGPEGAVFLYGPQKGVPQKDLEEFDRRMARFAELLLRARGDAREDLPTHPGAGAAGGLGFALALLGARLLPGADAIAERIGLPRAIADADFVLTGEGQSDAQTLQGKVPIAVARFAAAKGKPVFLLSGSLGDGANELLPYFACLQAAVSRPAPLAELLPRAAEDLYEAAVRLFHCIAWREKAEGFRHPLPSARTPRKTG</sequence>
<dbReference type="InterPro" id="IPR018197">
    <property type="entry name" value="Glycerate_kinase_RE-like"/>
</dbReference>
<dbReference type="PANTHER" id="PTHR21599">
    <property type="entry name" value="GLYCERATE KINASE"/>
    <property type="match status" value="1"/>
</dbReference>
<dbReference type="EMBL" id="RBIJ01000006">
    <property type="protein sequence ID" value="RKQ83688.1"/>
    <property type="molecule type" value="Genomic_DNA"/>
</dbReference>
<evidence type="ECO:0000256" key="2">
    <source>
        <dbReference type="ARBA" id="ARBA00022679"/>
    </source>
</evidence>
<accession>A0A660KV07</accession>
<comment type="caution">
    <text evidence="5">The sequence shown here is derived from an EMBL/GenBank/DDBJ whole genome shotgun (WGS) entry which is preliminary data.</text>
</comment>
<dbReference type="RefSeq" id="WP_170143675.1">
    <property type="nucleotide sequence ID" value="NZ_RBIJ01000006.1"/>
</dbReference>
<comment type="similarity">
    <text evidence="1 4">Belongs to the glycerate kinase type-1 family.</text>
</comment>
<dbReference type="Gene3D" id="3.90.1510.10">
    <property type="entry name" value="Glycerate kinase, domain 2"/>
    <property type="match status" value="1"/>
</dbReference>
<name>A0A660KV07_9BACL</name>
<evidence type="ECO:0000256" key="4">
    <source>
        <dbReference type="PIRNR" id="PIRNR006078"/>
    </source>
</evidence>
<protein>
    <submittedName>
        <fullName evidence="5">Glycerate kinase</fullName>
    </submittedName>
</protein>
<dbReference type="Gene3D" id="3.40.50.10350">
    <property type="entry name" value="Glycerate kinase, domain 1"/>
    <property type="match status" value="1"/>
</dbReference>
<keyword evidence="2 4" id="KW-0808">Transferase</keyword>
<dbReference type="NCBIfam" id="TIGR00045">
    <property type="entry name" value="glycerate kinase"/>
    <property type="match status" value="1"/>
</dbReference>
<dbReference type="SUPFAM" id="SSF110738">
    <property type="entry name" value="Glycerate kinase I"/>
    <property type="match status" value="1"/>
</dbReference>
<organism evidence="5 6">
    <name type="scientific">Brockia lithotrophica</name>
    <dbReference type="NCBI Taxonomy" id="933949"/>
    <lineage>
        <taxon>Bacteria</taxon>
        <taxon>Bacillati</taxon>
        <taxon>Bacillota</taxon>
        <taxon>Bacilli</taxon>
        <taxon>Bacillales</taxon>
        <taxon>Bacillales Family X. Incertae Sedis</taxon>
        <taxon>Brockia</taxon>
    </lineage>
</organism>
<evidence type="ECO:0000313" key="5">
    <source>
        <dbReference type="EMBL" id="RKQ83688.1"/>
    </source>
</evidence>
<dbReference type="InterPro" id="IPR004381">
    <property type="entry name" value="Glycerate_kinase"/>
</dbReference>